<accession>A0A6P1ZHY6</accession>
<feature type="compositionally biased region" description="Polar residues" evidence="12">
    <location>
        <begin position="499"/>
        <end position="517"/>
    </location>
</feature>
<evidence type="ECO:0000256" key="8">
    <source>
        <dbReference type="ARBA" id="ARBA00022840"/>
    </source>
</evidence>
<evidence type="ECO:0000256" key="6">
    <source>
        <dbReference type="ARBA" id="ARBA00022741"/>
    </source>
</evidence>
<dbReference type="FunFam" id="3.40.50.300:FF:000014">
    <property type="entry name" value="DNA polymerase III subunit gamma/tau"/>
    <property type="match status" value="1"/>
</dbReference>
<dbReference type="GO" id="GO:0009360">
    <property type="term" value="C:DNA polymerase III complex"/>
    <property type="evidence" value="ECO:0007669"/>
    <property type="project" value="InterPro"/>
</dbReference>
<dbReference type="InterPro" id="IPR027417">
    <property type="entry name" value="P-loop_NTPase"/>
</dbReference>
<dbReference type="Pfam" id="PF13177">
    <property type="entry name" value="DNA_pol3_delta2"/>
    <property type="match status" value="1"/>
</dbReference>
<dbReference type="PANTHER" id="PTHR11669:SF0">
    <property type="entry name" value="PROTEIN STICHEL-LIKE 2"/>
    <property type="match status" value="1"/>
</dbReference>
<reference evidence="14 15" key="1">
    <citation type="submission" date="2018-06" db="EMBL/GenBank/DDBJ databases">
        <title>Complete genome of Desulfovibrio marinus P48SEP.</title>
        <authorList>
            <person name="Crispim J.S."/>
            <person name="Vidigal P.M.P."/>
            <person name="Silva L.C.F."/>
            <person name="Araujo L.C."/>
            <person name="Laguardia C.N."/>
            <person name="Dias R.S."/>
            <person name="Sousa M.P."/>
            <person name="Paula S.O."/>
            <person name="Silva C."/>
        </authorList>
    </citation>
    <scope>NUCLEOTIDE SEQUENCE [LARGE SCALE GENOMIC DNA]</scope>
    <source>
        <strain evidence="14 15">P48SEP</strain>
    </source>
</reference>
<dbReference type="InterPro" id="IPR022754">
    <property type="entry name" value="DNA_pol_III_gamma-3"/>
</dbReference>
<dbReference type="SUPFAM" id="SSF48019">
    <property type="entry name" value="post-AAA+ oligomerization domain-like"/>
    <property type="match status" value="1"/>
</dbReference>
<dbReference type="GO" id="GO:0005524">
    <property type="term" value="F:ATP binding"/>
    <property type="evidence" value="ECO:0007669"/>
    <property type="project" value="UniProtKB-KW"/>
</dbReference>
<evidence type="ECO:0000259" key="13">
    <source>
        <dbReference type="SMART" id="SM00382"/>
    </source>
</evidence>
<evidence type="ECO:0000256" key="3">
    <source>
        <dbReference type="ARBA" id="ARBA00022695"/>
    </source>
</evidence>
<keyword evidence="2 11" id="KW-0808">Transferase</keyword>
<dbReference type="Gene3D" id="1.10.8.60">
    <property type="match status" value="1"/>
</dbReference>
<evidence type="ECO:0000256" key="10">
    <source>
        <dbReference type="ARBA" id="ARBA00049244"/>
    </source>
</evidence>
<dbReference type="RefSeq" id="WP_144305241.1">
    <property type="nucleotide sequence ID" value="NZ_QMIF01000005.1"/>
</dbReference>
<comment type="subunit">
    <text evidence="11">DNA polymerase III contains a core (composed of alpha, epsilon and theta chains) that associates with a tau subunit. This core dimerizes to form the POLIII' complex. PolIII' associates with the gamma complex (composed of gamma, delta, delta', psi and chi chains) and with the beta chain to form the complete DNA polymerase III complex.</text>
</comment>
<dbReference type="Pfam" id="PF22608">
    <property type="entry name" value="DNAX_ATPase_lid"/>
    <property type="match status" value="1"/>
</dbReference>
<evidence type="ECO:0000256" key="11">
    <source>
        <dbReference type="RuleBase" id="RU364063"/>
    </source>
</evidence>
<evidence type="ECO:0000256" key="9">
    <source>
        <dbReference type="ARBA" id="ARBA00022932"/>
    </source>
</evidence>
<gene>
    <name evidence="11" type="primary">dnaX</name>
    <name evidence="14" type="ORF">DQK91_10170</name>
</gene>
<sequence length="702" mass="74865">MSQSLTAKYRPQRFDEVAGQETVKAVLSRAALEDRIAPAYLFSGTRGVGKTTLARIFAKAVNCVNAPTAEPCNECVHCRQITQGAAVDVIEIDGASNRGIDDARRLREDIGYAPMECRYKVFIIDEAHMLTKEAFNALLKTLEEPPPNVTFVLATTESHKFPATIISRCQHFVFKRLPAPRLMDHLRAILDKESVEYEEAALALIAKRAAGSVRDSMSLMGQVIALGSGPLRSEDVRSVLGLAGQEIYFELLESIHGQDPVGVSRVLGQILDQGLDLGFFLRELVTVWRTLFLLKQSGEAAIPLLDLAEEEAAGWMEWAQKLELAHIHAAWQMTLEGQRRVLTSLEPALALELLLVNLAFLPRLVPLENLPAAPSAGGAGGGTGQSGGSGGAASPGNFSGPQSPAGAPSSGGQPAPGAPRGAAPAAPRSAPAQPADQQPPHPSPQNRSHQAPSGPRPAPAAPRPGYAGNGAAPQQPAQQHAPRPAPAPQPARQTAPASHPSNTPAGAPQSAQNNGSHAQEPPPWVDDGPADDYSFGGPPPGHPAAAGGEPPLREAPPTPPEYAEQAGQEREYPSGWDGFMARYRDAGGEDGPTVLMHTRGELDGGVLTIYCKSTFHKDQVEEQQHWRFLAPLVALHYGPDVRIEVVSENGEFVHQKELRDEVRSRPLVQGIMEELDAQFVNCHPVKPSQKPGGRSENGSSDG</sequence>
<proteinExistence type="inferred from homology"/>
<feature type="compositionally biased region" description="Gly residues" evidence="12">
    <location>
        <begin position="377"/>
        <end position="393"/>
    </location>
</feature>
<dbReference type="EMBL" id="QMIF01000005">
    <property type="protein sequence ID" value="TVM34242.1"/>
    <property type="molecule type" value="Genomic_DNA"/>
</dbReference>
<feature type="domain" description="AAA+ ATPase" evidence="13">
    <location>
        <begin position="36"/>
        <end position="178"/>
    </location>
</feature>
<dbReference type="NCBIfam" id="TIGR02397">
    <property type="entry name" value="dnaX_nterm"/>
    <property type="match status" value="1"/>
</dbReference>
<keyword evidence="9 11" id="KW-0239">DNA-directed DNA polymerase</keyword>
<dbReference type="GO" id="GO:0003887">
    <property type="term" value="F:DNA-directed DNA polymerase activity"/>
    <property type="evidence" value="ECO:0007669"/>
    <property type="project" value="UniProtKB-KW"/>
</dbReference>
<comment type="similarity">
    <text evidence="1 11">Belongs to the DnaX/STICHEL family.</text>
</comment>
<dbReference type="CDD" id="cd00009">
    <property type="entry name" value="AAA"/>
    <property type="match status" value="1"/>
</dbReference>
<keyword evidence="7" id="KW-0862">Zinc</keyword>
<keyword evidence="5" id="KW-0479">Metal-binding</keyword>
<evidence type="ECO:0000256" key="4">
    <source>
        <dbReference type="ARBA" id="ARBA00022705"/>
    </source>
</evidence>
<dbReference type="Pfam" id="PF12169">
    <property type="entry name" value="DNA_pol3_gamma3"/>
    <property type="match status" value="1"/>
</dbReference>
<dbReference type="Proteomes" id="UP000434052">
    <property type="component" value="Unassembled WGS sequence"/>
</dbReference>
<feature type="region of interest" description="Disordered" evidence="12">
    <location>
        <begin position="683"/>
        <end position="702"/>
    </location>
</feature>
<evidence type="ECO:0000256" key="5">
    <source>
        <dbReference type="ARBA" id="ARBA00022723"/>
    </source>
</evidence>
<dbReference type="EC" id="2.7.7.7" evidence="11"/>
<evidence type="ECO:0000256" key="7">
    <source>
        <dbReference type="ARBA" id="ARBA00022833"/>
    </source>
</evidence>
<keyword evidence="8 11" id="KW-0067">ATP-binding</keyword>
<feature type="region of interest" description="Disordered" evidence="12">
    <location>
        <begin position="376"/>
        <end position="576"/>
    </location>
</feature>
<dbReference type="SUPFAM" id="SSF52540">
    <property type="entry name" value="P-loop containing nucleoside triphosphate hydrolases"/>
    <property type="match status" value="1"/>
</dbReference>
<feature type="compositionally biased region" description="Low complexity" evidence="12">
    <location>
        <begin position="394"/>
        <end position="436"/>
    </location>
</feature>
<evidence type="ECO:0000313" key="14">
    <source>
        <dbReference type="EMBL" id="TVM34242.1"/>
    </source>
</evidence>
<dbReference type="NCBIfam" id="NF004046">
    <property type="entry name" value="PRK05563.1"/>
    <property type="match status" value="1"/>
</dbReference>
<dbReference type="FunFam" id="1.10.8.60:FF:000013">
    <property type="entry name" value="DNA polymerase III subunit gamma/tau"/>
    <property type="match status" value="1"/>
</dbReference>
<dbReference type="InterPro" id="IPR012763">
    <property type="entry name" value="DNA_pol_III_sug/sutau_N"/>
</dbReference>
<dbReference type="Gene3D" id="3.40.50.300">
    <property type="entry name" value="P-loop containing nucleotide triphosphate hydrolases"/>
    <property type="match status" value="1"/>
</dbReference>
<comment type="caution">
    <text evidence="14">The sequence shown here is derived from an EMBL/GenBank/DDBJ whole genome shotgun (WGS) entry which is preliminary data.</text>
</comment>
<name>A0A6P1ZHY6_9BACT</name>
<dbReference type="GO" id="GO:0003677">
    <property type="term" value="F:DNA binding"/>
    <property type="evidence" value="ECO:0007669"/>
    <property type="project" value="InterPro"/>
</dbReference>
<dbReference type="SMART" id="SM00382">
    <property type="entry name" value="AAA"/>
    <property type="match status" value="1"/>
</dbReference>
<keyword evidence="6 11" id="KW-0547">Nucleotide-binding</keyword>
<dbReference type="InterPro" id="IPR050238">
    <property type="entry name" value="DNA_Rep/Repair_Clamp_Loader"/>
</dbReference>
<dbReference type="Gene3D" id="1.20.272.10">
    <property type="match status" value="1"/>
</dbReference>
<dbReference type="PANTHER" id="PTHR11669">
    <property type="entry name" value="REPLICATION FACTOR C / DNA POLYMERASE III GAMMA-TAU SUBUNIT"/>
    <property type="match status" value="1"/>
</dbReference>
<feature type="compositionally biased region" description="Low complexity" evidence="12">
    <location>
        <begin position="463"/>
        <end position="482"/>
    </location>
</feature>
<comment type="function">
    <text evidence="11">DNA polymerase III is a complex, multichain enzyme responsible for most of the replicative synthesis in bacteria. This DNA polymerase also exhibits 3' to 5' exonuclease activity.</text>
</comment>
<dbReference type="CDD" id="cd18137">
    <property type="entry name" value="HLD_clamp_pol_III_gamma_tau"/>
    <property type="match status" value="1"/>
</dbReference>
<dbReference type="AlphaFoldDB" id="A0A6P1ZHY6"/>
<dbReference type="OrthoDB" id="9810148at2"/>
<comment type="catalytic activity">
    <reaction evidence="10 11">
        <text>DNA(n) + a 2'-deoxyribonucleoside 5'-triphosphate = DNA(n+1) + diphosphate</text>
        <dbReference type="Rhea" id="RHEA:22508"/>
        <dbReference type="Rhea" id="RHEA-COMP:17339"/>
        <dbReference type="Rhea" id="RHEA-COMP:17340"/>
        <dbReference type="ChEBI" id="CHEBI:33019"/>
        <dbReference type="ChEBI" id="CHEBI:61560"/>
        <dbReference type="ChEBI" id="CHEBI:173112"/>
        <dbReference type="EC" id="2.7.7.7"/>
    </reaction>
</comment>
<dbReference type="InterPro" id="IPR008921">
    <property type="entry name" value="DNA_pol3_clamp-load_cplx_C"/>
</dbReference>
<dbReference type="GO" id="GO:0046872">
    <property type="term" value="F:metal ion binding"/>
    <property type="evidence" value="ECO:0007669"/>
    <property type="project" value="UniProtKB-KW"/>
</dbReference>
<keyword evidence="4 11" id="KW-0235">DNA replication</keyword>
<evidence type="ECO:0000313" key="15">
    <source>
        <dbReference type="Proteomes" id="UP000434052"/>
    </source>
</evidence>
<keyword evidence="3 11" id="KW-0548">Nucleotidyltransferase</keyword>
<organism evidence="14 15">
    <name type="scientific">Oceanidesulfovibrio marinus</name>
    <dbReference type="NCBI Taxonomy" id="370038"/>
    <lineage>
        <taxon>Bacteria</taxon>
        <taxon>Pseudomonadati</taxon>
        <taxon>Thermodesulfobacteriota</taxon>
        <taxon>Desulfovibrionia</taxon>
        <taxon>Desulfovibrionales</taxon>
        <taxon>Desulfovibrionaceae</taxon>
        <taxon>Oceanidesulfovibrio</taxon>
    </lineage>
</organism>
<dbReference type="InterPro" id="IPR045085">
    <property type="entry name" value="HLD_clamp_pol_III_gamma_tau"/>
</dbReference>
<evidence type="ECO:0000256" key="1">
    <source>
        <dbReference type="ARBA" id="ARBA00006360"/>
    </source>
</evidence>
<protein>
    <recommendedName>
        <fullName evidence="11">DNA polymerase III subunit gamma/tau</fullName>
        <ecNumber evidence="11">2.7.7.7</ecNumber>
    </recommendedName>
</protein>
<dbReference type="GO" id="GO:0006261">
    <property type="term" value="P:DNA-templated DNA replication"/>
    <property type="evidence" value="ECO:0007669"/>
    <property type="project" value="TreeGrafter"/>
</dbReference>
<evidence type="ECO:0000256" key="12">
    <source>
        <dbReference type="SAM" id="MobiDB-lite"/>
    </source>
</evidence>
<dbReference type="InterPro" id="IPR003593">
    <property type="entry name" value="AAA+_ATPase"/>
</dbReference>
<evidence type="ECO:0000256" key="2">
    <source>
        <dbReference type="ARBA" id="ARBA00022679"/>
    </source>
</evidence>